<protein>
    <submittedName>
        <fullName evidence="6">DNA-binding transcriptional LysR family regulator</fullName>
    </submittedName>
</protein>
<dbReference type="EMBL" id="JACDUR010000003">
    <property type="protein sequence ID" value="MBA2891316.1"/>
    <property type="molecule type" value="Genomic_DNA"/>
</dbReference>
<evidence type="ECO:0000256" key="4">
    <source>
        <dbReference type="ARBA" id="ARBA00023163"/>
    </source>
</evidence>
<keyword evidence="2" id="KW-0805">Transcription regulation</keyword>
<reference evidence="6 7" key="1">
    <citation type="submission" date="2020-07" db="EMBL/GenBank/DDBJ databases">
        <title>Genomic Encyclopedia of Type Strains, Phase IV (KMG-IV): sequencing the most valuable type-strain genomes for metagenomic binning, comparative biology and taxonomic classification.</title>
        <authorList>
            <person name="Goeker M."/>
        </authorList>
    </citation>
    <scope>NUCLEOTIDE SEQUENCE [LARGE SCALE GENOMIC DNA]</scope>
    <source>
        <strain evidence="6 7">DSM 45533</strain>
    </source>
</reference>
<accession>A0A7W0CHP5</accession>
<dbReference type="Gene3D" id="3.40.190.290">
    <property type="match status" value="1"/>
</dbReference>
<evidence type="ECO:0000313" key="7">
    <source>
        <dbReference type="Proteomes" id="UP000530928"/>
    </source>
</evidence>
<dbReference type="AlphaFoldDB" id="A0A7W0CHP5"/>
<dbReference type="PROSITE" id="PS50931">
    <property type="entry name" value="HTH_LYSR"/>
    <property type="match status" value="1"/>
</dbReference>
<dbReference type="GO" id="GO:0003700">
    <property type="term" value="F:DNA-binding transcription factor activity"/>
    <property type="evidence" value="ECO:0007669"/>
    <property type="project" value="InterPro"/>
</dbReference>
<evidence type="ECO:0000313" key="6">
    <source>
        <dbReference type="EMBL" id="MBA2891316.1"/>
    </source>
</evidence>
<proteinExistence type="inferred from homology"/>
<dbReference type="PANTHER" id="PTHR30419">
    <property type="entry name" value="HTH-TYPE TRANSCRIPTIONAL REGULATOR YBHD"/>
    <property type="match status" value="1"/>
</dbReference>
<dbReference type="InterPro" id="IPR005119">
    <property type="entry name" value="LysR_subst-bd"/>
</dbReference>
<sequence>MVSLHQLRCFLATLEHGSFTAAAAALGYAQPSIADQVRLLEQHLGTPLFQRAGRGVVATEAATALRPHAVAALASVEEGVRAVRSVRDVLTGTVRFGMFNIAHYYLGVELVSDVLERYPGVRLELFGQNSAAALERLRRGELEAALIARPPGYDGLVVNMTMHDQLIYVSADPERVRRPVTAELLAAASLVLPDVSWRKEDSTRQLLARRLADAGQVLSPRVEVDNAEMALQVAATGLADTVSLRGVLHRLAGRVPGRLYWAPLEPAMVEEFVIVHRPVGELSPATRAVVELAAARMRALEATLSMSTALHQAG</sequence>
<evidence type="ECO:0000256" key="1">
    <source>
        <dbReference type="ARBA" id="ARBA00009437"/>
    </source>
</evidence>
<dbReference type="SUPFAM" id="SSF53850">
    <property type="entry name" value="Periplasmic binding protein-like II"/>
    <property type="match status" value="1"/>
</dbReference>
<dbReference type="RefSeq" id="WP_181610132.1">
    <property type="nucleotide sequence ID" value="NZ_BAABAM010000002.1"/>
</dbReference>
<evidence type="ECO:0000256" key="2">
    <source>
        <dbReference type="ARBA" id="ARBA00023015"/>
    </source>
</evidence>
<comment type="similarity">
    <text evidence="1">Belongs to the LysR transcriptional regulatory family.</text>
</comment>
<keyword evidence="3 6" id="KW-0238">DNA-binding</keyword>
<dbReference type="SUPFAM" id="SSF46785">
    <property type="entry name" value="Winged helix' DNA-binding domain"/>
    <property type="match status" value="1"/>
</dbReference>
<dbReference type="CDD" id="cd05466">
    <property type="entry name" value="PBP2_LTTR_substrate"/>
    <property type="match status" value="1"/>
</dbReference>
<dbReference type="GO" id="GO:0003677">
    <property type="term" value="F:DNA binding"/>
    <property type="evidence" value="ECO:0007669"/>
    <property type="project" value="UniProtKB-KW"/>
</dbReference>
<feature type="domain" description="HTH lysR-type" evidence="5">
    <location>
        <begin position="2"/>
        <end position="59"/>
    </location>
</feature>
<dbReference type="Proteomes" id="UP000530928">
    <property type="component" value="Unassembled WGS sequence"/>
</dbReference>
<dbReference type="GO" id="GO:0005829">
    <property type="term" value="C:cytosol"/>
    <property type="evidence" value="ECO:0007669"/>
    <property type="project" value="TreeGrafter"/>
</dbReference>
<dbReference type="InterPro" id="IPR036390">
    <property type="entry name" value="WH_DNA-bd_sf"/>
</dbReference>
<keyword evidence="4" id="KW-0804">Transcription</keyword>
<dbReference type="InterPro" id="IPR050950">
    <property type="entry name" value="HTH-type_LysR_regulators"/>
</dbReference>
<comment type="caution">
    <text evidence="6">The sequence shown here is derived from an EMBL/GenBank/DDBJ whole genome shotgun (WGS) entry which is preliminary data.</text>
</comment>
<name>A0A7W0CHP5_9ACTN</name>
<dbReference type="Pfam" id="PF00126">
    <property type="entry name" value="HTH_1"/>
    <property type="match status" value="1"/>
</dbReference>
<dbReference type="PRINTS" id="PR00039">
    <property type="entry name" value="HTHLYSR"/>
</dbReference>
<evidence type="ECO:0000259" key="5">
    <source>
        <dbReference type="PROSITE" id="PS50931"/>
    </source>
</evidence>
<dbReference type="InterPro" id="IPR000847">
    <property type="entry name" value="LysR_HTH_N"/>
</dbReference>
<dbReference type="Pfam" id="PF03466">
    <property type="entry name" value="LysR_substrate"/>
    <property type="match status" value="1"/>
</dbReference>
<evidence type="ECO:0000256" key="3">
    <source>
        <dbReference type="ARBA" id="ARBA00023125"/>
    </source>
</evidence>
<dbReference type="Gene3D" id="1.10.10.10">
    <property type="entry name" value="Winged helix-like DNA-binding domain superfamily/Winged helix DNA-binding domain"/>
    <property type="match status" value="1"/>
</dbReference>
<organism evidence="6 7">
    <name type="scientific">Nonomuraea soli</name>
    <dbReference type="NCBI Taxonomy" id="1032476"/>
    <lineage>
        <taxon>Bacteria</taxon>
        <taxon>Bacillati</taxon>
        <taxon>Actinomycetota</taxon>
        <taxon>Actinomycetes</taxon>
        <taxon>Streptosporangiales</taxon>
        <taxon>Streptosporangiaceae</taxon>
        <taxon>Nonomuraea</taxon>
    </lineage>
</organism>
<keyword evidence="7" id="KW-1185">Reference proteome</keyword>
<dbReference type="InterPro" id="IPR036388">
    <property type="entry name" value="WH-like_DNA-bd_sf"/>
</dbReference>
<gene>
    <name evidence="6" type="ORF">HNR30_002657</name>
</gene>